<dbReference type="EMBL" id="BDIP01006653">
    <property type="protein sequence ID" value="GIQ90782.1"/>
    <property type="molecule type" value="Genomic_DNA"/>
</dbReference>
<dbReference type="GO" id="GO:0055075">
    <property type="term" value="P:potassium ion homeostasis"/>
    <property type="evidence" value="ECO:0007669"/>
    <property type="project" value="TreeGrafter"/>
</dbReference>
<keyword evidence="2 5" id="KW-0812">Transmembrane</keyword>
<name>A0A9K3D8Y0_9EUKA</name>
<evidence type="ECO:0000256" key="1">
    <source>
        <dbReference type="ARBA" id="ARBA00004141"/>
    </source>
</evidence>
<evidence type="ECO:0000256" key="4">
    <source>
        <dbReference type="ARBA" id="ARBA00023136"/>
    </source>
</evidence>
<accession>A0A9K3D8Y0</accession>
<dbReference type="Proteomes" id="UP000265618">
    <property type="component" value="Unassembled WGS sequence"/>
</dbReference>
<feature type="non-terminal residue" evidence="6">
    <location>
        <position position="1"/>
    </location>
</feature>
<evidence type="ECO:0000256" key="2">
    <source>
        <dbReference type="ARBA" id="ARBA00022692"/>
    </source>
</evidence>
<dbReference type="GO" id="GO:0006884">
    <property type="term" value="P:cell volume homeostasis"/>
    <property type="evidence" value="ECO:0007669"/>
    <property type="project" value="TreeGrafter"/>
</dbReference>
<evidence type="ECO:0000313" key="7">
    <source>
        <dbReference type="Proteomes" id="UP000265618"/>
    </source>
</evidence>
<keyword evidence="7" id="KW-1185">Reference proteome</keyword>
<keyword evidence="4 5" id="KW-0472">Membrane</keyword>
<dbReference type="GO" id="GO:1990573">
    <property type="term" value="P:potassium ion import across plasma membrane"/>
    <property type="evidence" value="ECO:0007669"/>
    <property type="project" value="TreeGrafter"/>
</dbReference>
<evidence type="ECO:0000313" key="6">
    <source>
        <dbReference type="EMBL" id="GIQ90782.1"/>
    </source>
</evidence>
<dbReference type="GO" id="GO:0008511">
    <property type="term" value="F:sodium:potassium:chloride symporter activity"/>
    <property type="evidence" value="ECO:0007669"/>
    <property type="project" value="TreeGrafter"/>
</dbReference>
<keyword evidence="3 5" id="KW-1133">Transmembrane helix</keyword>
<reference evidence="6 7" key="1">
    <citation type="journal article" date="2018" name="PLoS ONE">
        <title>The draft genome of Kipferlia bialata reveals reductive genome evolution in fornicate parasites.</title>
        <authorList>
            <person name="Tanifuji G."/>
            <person name="Takabayashi S."/>
            <person name="Kume K."/>
            <person name="Takagi M."/>
            <person name="Nakayama T."/>
            <person name="Kamikawa R."/>
            <person name="Inagaki Y."/>
            <person name="Hashimoto T."/>
        </authorList>
    </citation>
    <scope>NUCLEOTIDE SEQUENCE [LARGE SCALE GENOMIC DNA]</scope>
    <source>
        <strain evidence="6">NY0173</strain>
    </source>
</reference>
<dbReference type="GO" id="GO:0055078">
    <property type="term" value="P:sodium ion homeostasis"/>
    <property type="evidence" value="ECO:0007669"/>
    <property type="project" value="TreeGrafter"/>
</dbReference>
<evidence type="ECO:0000256" key="3">
    <source>
        <dbReference type="ARBA" id="ARBA00022989"/>
    </source>
</evidence>
<feature type="non-terminal residue" evidence="6">
    <location>
        <position position="146"/>
    </location>
</feature>
<organism evidence="6 7">
    <name type="scientific">Kipferlia bialata</name>
    <dbReference type="NCBI Taxonomy" id="797122"/>
    <lineage>
        <taxon>Eukaryota</taxon>
        <taxon>Metamonada</taxon>
        <taxon>Carpediemonas-like organisms</taxon>
        <taxon>Kipferlia</taxon>
    </lineage>
</organism>
<feature type="transmembrane region" description="Helical" evidence="5">
    <location>
        <begin position="6"/>
        <end position="34"/>
    </location>
</feature>
<comment type="subcellular location">
    <subcellularLocation>
        <location evidence="1">Membrane</location>
        <topology evidence="1">Multi-pass membrane protein</topology>
    </subcellularLocation>
</comment>
<dbReference type="InterPro" id="IPR004842">
    <property type="entry name" value="SLC12A_fam"/>
</dbReference>
<protein>
    <submittedName>
        <fullName evidence="6">Uncharacterized protein</fullName>
    </submittedName>
</protein>
<dbReference type="GO" id="GO:0055064">
    <property type="term" value="P:chloride ion homeostasis"/>
    <property type="evidence" value="ECO:0007669"/>
    <property type="project" value="TreeGrafter"/>
</dbReference>
<proteinExistence type="predicted"/>
<sequence>FSALLGAGLCVGVMIFMSPVTGIITLLILMVLYLSLSQSTSSALDPEAVAKLSTTVAQQLTPCVTREGETTDYEEESVDITSLEVAGHWGDFNRAQAMSSALSSVWSLESLRLQNHVKSYRPHVLALTGRPMHRPHSPPLSPSLSL</sequence>
<dbReference type="AlphaFoldDB" id="A0A9K3D8Y0"/>
<evidence type="ECO:0000256" key="5">
    <source>
        <dbReference type="SAM" id="Phobius"/>
    </source>
</evidence>
<dbReference type="GO" id="GO:0016020">
    <property type="term" value="C:membrane"/>
    <property type="evidence" value="ECO:0007669"/>
    <property type="project" value="UniProtKB-SubCell"/>
</dbReference>
<comment type="caution">
    <text evidence="6">The sequence shown here is derived from an EMBL/GenBank/DDBJ whole genome shotgun (WGS) entry which is preliminary data.</text>
</comment>
<dbReference type="PANTHER" id="PTHR11827:SF103">
    <property type="entry name" value="SODIUM CHLORIDE COTRANSPORTER 69, ISOFORM E"/>
    <property type="match status" value="1"/>
</dbReference>
<gene>
    <name evidence="6" type="ORF">KIPB_013705</name>
</gene>
<dbReference type="PANTHER" id="PTHR11827">
    <property type="entry name" value="SOLUTE CARRIER FAMILY 12, CATION COTRANSPORTERS"/>
    <property type="match status" value="1"/>
</dbReference>